<evidence type="ECO:0000259" key="8">
    <source>
        <dbReference type="Pfam" id="PF07910"/>
    </source>
</evidence>
<feature type="domain" description="UFSP2 N-terminal MPN-like" evidence="10">
    <location>
        <begin position="9"/>
        <end position="118"/>
    </location>
</feature>
<evidence type="ECO:0000256" key="2">
    <source>
        <dbReference type="ARBA" id="ARBA00022670"/>
    </source>
</evidence>
<evidence type="ECO:0000256" key="7">
    <source>
        <dbReference type="ARBA" id="ARBA00073264"/>
    </source>
</evidence>
<accession>A0A0K2T0X1</accession>
<dbReference type="Pfam" id="PF07910">
    <property type="entry name" value="Peptidase_C78"/>
    <property type="match status" value="1"/>
</dbReference>
<keyword evidence="2" id="KW-0645">Protease</keyword>
<reference evidence="11" key="1">
    <citation type="submission" date="2014-05" db="EMBL/GenBank/DDBJ databases">
        <authorList>
            <person name="Chronopoulou M."/>
        </authorList>
    </citation>
    <scope>NUCLEOTIDE SEQUENCE</scope>
    <source>
        <tissue evidence="11">Whole organism</tissue>
    </source>
</reference>
<keyword evidence="4" id="KW-0378">Hydrolase</keyword>
<dbReference type="SUPFAM" id="SSF54001">
    <property type="entry name" value="Cysteine proteinases"/>
    <property type="match status" value="1"/>
</dbReference>
<sequence>MNKVFTTPELINRLNGCSKEACGYLFGVPDLEDGSIIMELSMKPKEDEDDETEEVDAANPFLPTGMDPIGVFILTESDDSLLEEIETLISRLPNDFLSVHDPVVFIRRKKDSAVEAFIDSSLLDPVPISICDDISDKILKVRVRGSLQLICSADEEDITKNFRHLLNKVTCPYGCFRLDNSDVLFLHLWKEGSSKSLQGWSVKSSDFFAKEEEDEEQCLVTNVSEYRTRNVTDLWDFVQAKEDDNDDDDDFIPVGHILKNKKKKPTVVPPGEFMNFKVLLNMSGEAYTLTTYNCSPMVREDTTVKKCFKLCLPIDAIGIMSKKTKIVDAMNILKGCVQRQIHVMGTVVLSEFRSFETVSNPEVFHFKNPQMGSTMVTIVYTKSIPCTNLGHVRKKLHEDFLLPLDRPLFRRCNRYVVDTDSPKSGPLINPHLSIKSPGLGKTYLVQGKYAYHHYMQNGFDDDGWGCAYRSLQTLISWFRLQGYTGTDIPTHAQIQKCLVEIGDKERSFIDSKQWIGSTEVGFVLDTALHVQSKFVSVSSGEEMPMKARDLAHHFETNGTPVMIGGGVLAHTILGIDWNEDTGDVKWLILDPHYTGVDWKDGKPNLSVITGKGWCGWKGPDFWVKNAFYNMCMPIRPIIW</sequence>
<dbReference type="FunFam" id="3.90.70.130:FF:000001">
    <property type="entry name" value="Probable Ufm1-specific protease 2"/>
    <property type="match status" value="1"/>
</dbReference>
<dbReference type="Pfam" id="PF26560">
    <property type="entry name" value="UFSP2_MPN_insect"/>
    <property type="match status" value="1"/>
</dbReference>
<evidence type="ECO:0000256" key="6">
    <source>
        <dbReference type="ARBA" id="ARBA00057559"/>
    </source>
</evidence>
<dbReference type="GO" id="GO:0006508">
    <property type="term" value="P:proteolysis"/>
    <property type="evidence" value="ECO:0007669"/>
    <property type="project" value="UniProtKB-KW"/>
</dbReference>
<evidence type="ECO:0000256" key="5">
    <source>
        <dbReference type="ARBA" id="ARBA00022807"/>
    </source>
</evidence>
<dbReference type="PANTHER" id="PTHR48153">
    <property type="entry name" value="UFM1-SPECIFIC PROTEASE 2"/>
    <property type="match status" value="1"/>
</dbReference>
<evidence type="ECO:0000256" key="3">
    <source>
        <dbReference type="ARBA" id="ARBA00022786"/>
    </source>
</evidence>
<keyword evidence="5" id="KW-0788">Thiol protease</keyword>
<protein>
    <recommendedName>
        <fullName evidence="7">Probable Ufm1-specific protease 2</fullName>
    </recommendedName>
</protein>
<feature type="domain" description="UFSP1/2/DUB catalytic" evidence="8">
    <location>
        <begin position="441"/>
        <end position="631"/>
    </location>
</feature>
<comment type="function">
    <text evidence="6">Thiol protease which recognizes and hydrolyzes the peptide bond at the C-terminal Gly of UFM1, a ubiquitin-like modifier protein bound to a number of target proteins. Does not hydrolyze SUMO1 or ISG15 ubiquitin-like proteins.</text>
</comment>
<name>A0A0K2T0X1_LEPSM</name>
<organism evidence="11">
    <name type="scientific">Lepeophtheirus salmonis</name>
    <name type="common">Salmon louse</name>
    <name type="synonym">Caligus salmonis</name>
    <dbReference type="NCBI Taxonomy" id="72036"/>
    <lineage>
        <taxon>Eukaryota</taxon>
        <taxon>Metazoa</taxon>
        <taxon>Ecdysozoa</taxon>
        <taxon>Arthropoda</taxon>
        <taxon>Crustacea</taxon>
        <taxon>Multicrustacea</taxon>
        <taxon>Hexanauplia</taxon>
        <taxon>Copepoda</taxon>
        <taxon>Siphonostomatoida</taxon>
        <taxon>Caligidae</taxon>
        <taxon>Lepeophtheirus</taxon>
    </lineage>
</organism>
<proteinExistence type="inferred from homology"/>
<dbReference type="GO" id="GO:0071567">
    <property type="term" value="F:deUFMylase activity"/>
    <property type="evidence" value="ECO:0007669"/>
    <property type="project" value="TreeGrafter"/>
</dbReference>
<feature type="domain" description="UFSP2 second" evidence="9">
    <location>
        <begin position="256"/>
        <end position="416"/>
    </location>
</feature>
<dbReference type="InterPro" id="IPR038765">
    <property type="entry name" value="Papain-like_cys_pep_sf"/>
</dbReference>
<comment type="similarity">
    <text evidence="1">Belongs to the peptidase C78 family.</text>
</comment>
<dbReference type="InterPro" id="IPR058757">
    <property type="entry name" value="UFSP2_MPN_N"/>
</dbReference>
<dbReference type="Pfam" id="PF20908">
    <property type="entry name" value="UfSP2_N"/>
    <property type="match status" value="1"/>
</dbReference>
<dbReference type="Gene3D" id="3.90.70.130">
    <property type="match status" value="1"/>
</dbReference>
<dbReference type="InterPro" id="IPR012462">
    <property type="entry name" value="UFSP1/2_DUB_cat"/>
</dbReference>
<dbReference type="GO" id="GO:0005634">
    <property type="term" value="C:nucleus"/>
    <property type="evidence" value="ECO:0007669"/>
    <property type="project" value="TreeGrafter"/>
</dbReference>
<dbReference type="OrthoDB" id="417506at2759"/>
<dbReference type="PANTHER" id="PTHR48153:SF2">
    <property type="entry name" value="UFM1-SPECIFIC PROTEASE 2"/>
    <property type="match status" value="1"/>
</dbReference>
<evidence type="ECO:0000256" key="4">
    <source>
        <dbReference type="ARBA" id="ARBA00022801"/>
    </source>
</evidence>
<dbReference type="InterPro" id="IPR049387">
    <property type="entry name" value="UFSP2-like_2nd"/>
</dbReference>
<evidence type="ECO:0000256" key="1">
    <source>
        <dbReference type="ARBA" id="ARBA00008552"/>
    </source>
</evidence>
<evidence type="ECO:0000313" key="11">
    <source>
        <dbReference type="EMBL" id="CDW19668.1"/>
    </source>
</evidence>
<dbReference type="GO" id="GO:0005783">
    <property type="term" value="C:endoplasmic reticulum"/>
    <property type="evidence" value="ECO:0007669"/>
    <property type="project" value="TreeGrafter"/>
</dbReference>
<dbReference type="EMBL" id="HACA01002307">
    <property type="protein sequence ID" value="CDW19668.1"/>
    <property type="molecule type" value="Transcribed_RNA"/>
</dbReference>
<dbReference type="AlphaFoldDB" id="A0A0K2T0X1"/>
<evidence type="ECO:0000259" key="10">
    <source>
        <dbReference type="Pfam" id="PF26560"/>
    </source>
</evidence>
<evidence type="ECO:0000259" key="9">
    <source>
        <dbReference type="Pfam" id="PF20908"/>
    </source>
</evidence>
<keyword evidence="3" id="KW-0833">Ubl conjugation pathway</keyword>